<dbReference type="InterPro" id="IPR025662">
    <property type="entry name" value="Sigma_54_int_dom_ATP-bd_1"/>
</dbReference>
<keyword evidence="10" id="KW-0969">Cilium</keyword>
<dbReference type="InterPro" id="IPR027417">
    <property type="entry name" value="P-loop_NTPase"/>
</dbReference>
<dbReference type="Pfam" id="PF18198">
    <property type="entry name" value="AAA_lid_11"/>
    <property type="match status" value="1"/>
</dbReference>
<dbReference type="FunFam" id="3.40.50.300:FF:000063">
    <property type="entry name" value="dynein heavy chain 6, axonemal"/>
    <property type="match status" value="1"/>
</dbReference>
<dbReference type="GO" id="GO:0005930">
    <property type="term" value="C:axoneme"/>
    <property type="evidence" value="ECO:0007669"/>
    <property type="project" value="UniProtKB-SubCell"/>
</dbReference>
<evidence type="ECO:0000259" key="15">
    <source>
        <dbReference type="PROSITE" id="PS50053"/>
    </source>
</evidence>
<keyword evidence="13" id="KW-0966">Cell projection</keyword>
<evidence type="ECO:0000256" key="10">
    <source>
        <dbReference type="ARBA" id="ARBA00023069"/>
    </source>
</evidence>
<dbReference type="SMART" id="SM00382">
    <property type="entry name" value="AAA"/>
    <property type="match status" value="2"/>
</dbReference>
<dbReference type="InterPro" id="IPR043157">
    <property type="entry name" value="Dynein_AAA1S"/>
</dbReference>
<evidence type="ECO:0000256" key="3">
    <source>
        <dbReference type="ARBA" id="ARBA00022490"/>
    </source>
</evidence>
<dbReference type="Pfam" id="PF12781">
    <property type="entry name" value="AAA_9"/>
    <property type="match status" value="1"/>
</dbReference>
<dbReference type="InterPro" id="IPR041589">
    <property type="entry name" value="DNAH3_AAA_lid_1"/>
</dbReference>
<evidence type="ECO:0000256" key="11">
    <source>
        <dbReference type="ARBA" id="ARBA00023175"/>
    </source>
</evidence>
<reference evidence="16" key="1">
    <citation type="journal article" date="2021" name="Mol. Ecol. Resour.">
        <title>Apolygus lucorum genome provides insights into omnivorousness and mesophyll feeding.</title>
        <authorList>
            <person name="Liu Y."/>
            <person name="Liu H."/>
            <person name="Wang H."/>
            <person name="Huang T."/>
            <person name="Liu B."/>
            <person name="Yang B."/>
            <person name="Yin L."/>
            <person name="Li B."/>
            <person name="Zhang Y."/>
            <person name="Zhang S."/>
            <person name="Jiang F."/>
            <person name="Zhang X."/>
            <person name="Ren Y."/>
            <person name="Wang B."/>
            <person name="Wang S."/>
            <person name="Lu Y."/>
            <person name="Wu K."/>
            <person name="Fan W."/>
            <person name="Wang G."/>
        </authorList>
    </citation>
    <scope>NUCLEOTIDE SEQUENCE</scope>
    <source>
        <strain evidence="16">12Hb</strain>
    </source>
</reference>
<dbReference type="Pfam" id="PF17852">
    <property type="entry name" value="Dynein_AAA_lid"/>
    <property type="match status" value="1"/>
</dbReference>
<dbReference type="Gene3D" id="1.10.8.710">
    <property type="match status" value="1"/>
</dbReference>
<keyword evidence="7" id="KW-0067">ATP-binding</keyword>
<dbReference type="Gene3D" id="1.10.8.1220">
    <property type="match status" value="1"/>
</dbReference>
<dbReference type="PANTHER" id="PTHR22878:SF68">
    <property type="entry name" value="DYNEIN HEAVY CHAIN 6, AXONEMAL-LIKE"/>
    <property type="match status" value="1"/>
</dbReference>
<dbReference type="FunFam" id="1.20.920.30:FF:000005">
    <property type="entry name" value="Dynein, axonemal, heavy chain 2"/>
    <property type="match status" value="1"/>
</dbReference>
<dbReference type="FunFam" id="1.10.8.710:FF:000004">
    <property type="entry name" value="Dynein axonemal heavy chain 6"/>
    <property type="match status" value="1"/>
</dbReference>
<name>A0A8S9XEV3_APOLU</name>
<dbReference type="FunFam" id="1.10.8.720:FF:000007">
    <property type="entry name" value="Dynein axonemal heavy chain 6"/>
    <property type="match status" value="1"/>
</dbReference>
<protein>
    <recommendedName>
        <fullName evidence="15">Ubiquitin-like domain-containing protein</fullName>
    </recommendedName>
</protein>
<feature type="domain" description="Ubiquitin-like" evidence="15">
    <location>
        <begin position="1850"/>
        <end position="1927"/>
    </location>
</feature>
<comment type="similarity">
    <text evidence="2">Belongs to the dynein heavy chain family.</text>
</comment>
<keyword evidence="3" id="KW-0963">Cytoplasm</keyword>
<dbReference type="GO" id="GO:0051959">
    <property type="term" value="F:dynein light intermediate chain binding"/>
    <property type="evidence" value="ECO:0007669"/>
    <property type="project" value="InterPro"/>
</dbReference>
<evidence type="ECO:0000256" key="13">
    <source>
        <dbReference type="ARBA" id="ARBA00023273"/>
    </source>
</evidence>
<keyword evidence="6" id="KW-0547">Nucleotide-binding</keyword>
<evidence type="ECO:0000256" key="1">
    <source>
        <dbReference type="ARBA" id="ARBA00004430"/>
    </source>
</evidence>
<dbReference type="GO" id="GO:0045505">
    <property type="term" value="F:dynein intermediate chain binding"/>
    <property type="evidence" value="ECO:0007669"/>
    <property type="project" value="InterPro"/>
</dbReference>
<dbReference type="Gene3D" id="1.10.472.130">
    <property type="match status" value="1"/>
</dbReference>
<dbReference type="PROSITE" id="PS00675">
    <property type="entry name" value="SIGMA54_INTERACT_1"/>
    <property type="match status" value="1"/>
</dbReference>
<sequence length="3052" mass="343454">FNDLNDLAGMVRGELTHIQREVLKALITVDVHARDIISGLVQSKVRQVSNFEWVKQLRYYWEKKIDNCVACMATARHIYGYEYLGATPRLVITPLTDKCYLCLMGALQLDLGGAPAGPAGTGKTETTKDLAKSLAVMCVVFNCSDGLDYKIMGRFFSGLAQSGAWCCFDEFNRIDIEVLSVIAQQLITIRNAKAAKVKRFMFEGREIKLVPSCAAFITMNPGYAGRTELPDNLKSLFRPMAMMVPDYGLIAEVTLYSEGFETSKVLAQKMVNMYKLCSEQLSHQDHYDFGMRAVKSVLVMAGSLKRQNPDKKEDVVLIRALKDSNLPKFLADDVILFWGILGDLFPGVVLPSHDYGEFQKAIEFVLKEMKLQPVPVSFVKTIQLYETMVVRWGVMTVGPTGGGKTTVLNVLKNTLTRLHAIGVEDPLFRPVTSYTLNPKSVTMGELYGEVNLQSMEWRDGLLGIFVRTSVNCTEERHQWVVCDGPVDAVWIENMNTVLDDNKLLCLSNSERIKLTPWVHMVFEVQDLSQASPATVSRCGMVYIDPEELKWMPFVISWAQSFKVKEHFTDFLYNTLISLFEDHVEKGLLFIKKNCPVGIPQVDISKIAMMCSLIEHIITKKKSPTKFMDVGMAVRMFTQAFIFSYMWSLGGNILDEPREVFEQNCKETFKTTLTETKFDLSKSLWDVYYDTEDSKLKPWTDIVRPFVYRREESFSNMIVPTVDTIRFGSVMTYLLEINHPVLLTGQTGVGKSVIAKEVLDNLFKSGLWVPTTLNFSAQTSSMRTQEMIESKLEKKKKTVLGAPIGKRVVVFVDDVNMPKLEVYGAQPPIELLRQFLDFGGLYDRERLFWKKLQNVVLCAGCAPPGGGRNPLTPRFVRHFGMLYIPFPSEAALRVIFKSIIQGFFNFFGNAIQALADGLVSAAIIVYKRLAHDLLPTPAKSHYVFNLRDLSKCVQGILQANSDVMRDPKHMLRLFFHENLRVYHDRLVDTEDKSYFYRLLASTCQNTFQDPVLELPLKGTITSPPQLLFGDFLTQQPKENRIYEEITNINKLKNVLQEFLSDYNMLRSKDMKLIFFMDALEHVCRLARILRNERGNGLLVGVGGMGKQSLTRLGSHINSCRDFQIEITRNYDYSAFHEDLRKVYFNAGAKYEDSVFLFSDTQIVQEEFLEDINNVLNSGEVPNLFESDEYEKVIIACRGPTKQAGLNESNRDIVYDFFISRVKSKLHLVICMSPVGEAFRRRCRMFPSLVNCCTIDWFTTWPEEALISVAQNTLQQLVHADQVENLASICYTMHSTVEVMTKRFYTEMKRHYYVTPSSYLDLLKLYSGILKQKSDQVTHQKNRISNGLKKLFETNDLVNVMQKQLVTMEPVLLEKSAATEQLMKSVAKEKAAADEVKQVVLVDESAAKEVATECQTLADDAQKDLDQALPAMEAAVKALEALNKNDINEIRVFLKPPALVKYTLEAVCLLMGAKQDWASAKVVLGDGNFLKKLQDYDKNNISDSMMKKLKPFIENPQFVPDVVATQSKACKSLCMWVRAIDTYAKVYRVVEPKRKKVEAAEKQLNSIMAILRSKQQHLANVEAQIAKLEERYDKSLQEKSNLEATMALCAARLNRAGRLTSALADEQIRWEQLVVDLGEELSNVVGDSLMAAGSVAYLGPFTSDFREELITNWLGNMKKLGVAASSNFSLVHVMADAYEVREWNRFGLPRDKVSVENGIFVTKTSRWPLMIDPQEQANRWIRQMEAENNLKMIKMTDSSFMRHLEGAIRLGLPVLIWEVGETLDPSLTPILLKQVFTQGGRLVIKLGDTDIEYDQKFKLYITTKLPNPHYLPEICIQVTIVNFTVTPSGLEDQLLVDVVSNERAELEEQRTELIVRINKDKAQLLAIEDKILRLLFTSQGNILDDEELIETLNESKETSAVISARLTEAEETEEKISVAREAYRSVASRGSCLYFVVAQLGLIDPMYQFSLKYFNMVFNLVIRQAPKMASLEDRLKRLIDDITKSIYSNVSRGLFEKDKLVYSFMLCAAIFMQEKVISEDDWQFLIRGAVISSQEIPKKPDIPTLSELSWQNTAYLDLRKPAFKGLMQAVKQKISISIGDYSLDLALVKDAPPSPVPWNDRLDLFQKMMLIKALKEEKVIFAVSEYVKVKMGKEFVESPIVNLHILYEDTSKVTPLVFILSSGSDPVGAFLRFASETGNLEKVHSISLGQGQGPIAQRMIERGQAKGDWVFLQNCHLAASWMLTMENIIMNIADNPSDVHNSFRLFLSSMQSTKFPVSVLQNAVKVTNEPPKGIRANVKKAFLDMQEDYFNDHPLDSKWRKMVFGICFFHAVILERKKFGPLGWNIGYEFSESDRECALLNLKLYCQDGKHGIPWDALMYITGEVTYGGRVTDYWDQRTLKTILVGFFSPQTLGEGYAYSASGTYHCPESDTTNNIVQYRQFIEKLPLIEEPEIFGMHENANIAFQTKETAAILVTIMNVQPQKSGKGEGKSSDDLVFELASEINDKIAKKIEPSQMKDVLQRRDSKQRLASLSTVLLQEIDRFNKLLRVIHSSLADLQKAIKGLVVMSDALEGVYNAFLTNTIPKIWAKVCYPSLKSLGSWTRDLELRIDFIDTWLKYGLPQSFWLSGFFFPQGFMTGVLQTHARKYDLPIDQLKVDFQVRSTTLAQEQIYTHHKEAGKEVVECYRGLRQPEDGVLVHGLFLDAAKFDTSKMILSDPNPGEVNPPLPAMALVPVTDRPSVEGRYECPLYKTSVRAGVLSTTGHSTNFVITVLLPTDQPQSYWILKGTALLTQDLFWVVVNCSKEYNRSCFIRAVRELCLLTGTTGASAVNLESKAAASAVNLVPETTASAVNLVSEAAASAVNWCQRQLHLLLTWSASAVNLASEAAASAVNLVPETTASAVNLVSEAAASAVNLVSETTASAVNLVSEAAASAVNWCQRQLHLLLTWSASAVNLVSKTAASAVNLVSEAAASAVNLVSEAAASAVNLVLNLLLNLLISEGEVAMEFTLLNFPCKHRQTTSTEVAPTDKPIKPNSLQYNGGRGSTCMDYLEQD</sequence>
<dbReference type="FunFam" id="1.20.1270.280:FF:000001">
    <property type="entry name" value="dynein heavy chain 7, axonemal"/>
    <property type="match status" value="1"/>
</dbReference>
<dbReference type="InterPro" id="IPR004273">
    <property type="entry name" value="Dynein_heavy_D6_P-loop"/>
</dbReference>
<keyword evidence="8" id="KW-0243">Dynein</keyword>
<keyword evidence="11" id="KW-0505">Motor protein</keyword>
<keyword evidence="9 14" id="KW-0175">Coiled coil</keyword>
<dbReference type="Pfam" id="PF18199">
    <property type="entry name" value="Dynein_C"/>
    <property type="match status" value="1"/>
</dbReference>
<dbReference type="Gene3D" id="1.20.58.1120">
    <property type="match status" value="1"/>
</dbReference>
<keyword evidence="12" id="KW-0206">Cytoskeleton</keyword>
<evidence type="ECO:0000256" key="14">
    <source>
        <dbReference type="SAM" id="Coils"/>
    </source>
</evidence>
<keyword evidence="5" id="KW-0677">Repeat</keyword>
<dbReference type="Gene3D" id="1.20.920.20">
    <property type="match status" value="1"/>
</dbReference>
<dbReference type="Gene3D" id="3.10.490.20">
    <property type="match status" value="1"/>
</dbReference>
<dbReference type="Proteomes" id="UP000466442">
    <property type="component" value="Unassembled WGS sequence"/>
</dbReference>
<dbReference type="Gene3D" id="1.20.1270.280">
    <property type="match status" value="1"/>
</dbReference>
<dbReference type="InterPro" id="IPR041658">
    <property type="entry name" value="AAA_lid_11"/>
</dbReference>
<dbReference type="GO" id="GO:0007018">
    <property type="term" value="P:microtubule-based movement"/>
    <property type="evidence" value="ECO:0007669"/>
    <property type="project" value="InterPro"/>
</dbReference>
<dbReference type="Gene3D" id="6.10.140.1060">
    <property type="match status" value="1"/>
</dbReference>
<evidence type="ECO:0000256" key="2">
    <source>
        <dbReference type="ARBA" id="ARBA00008887"/>
    </source>
</evidence>
<evidence type="ECO:0000313" key="16">
    <source>
        <dbReference type="EMBL" id="KAF6207542.1"/>
    </source>
</evidence>
<organism evidence="16 17">
    <name type="scientific">Apolygus lucorum</name>
    <name type="common">Small green plant bug</name>
    <name type="synonym">Lygocoris lucorum</name>
    <dbReference type="NCBI Taxonomy" id="248454"/>
    <lineage>
        <taxon>Eukaryota</taxon>
        <taxon>Metazoa</taxon>
        <taxon>Ecdysozoa</taxon>
        <taxon>Arthropoda</taxon>
        <taxon>Hexapoda</taxon>
        <taxon>Insecta</taxon>
        <taxon>Pterygota</taxon>
        <taxon>Neoptera</taxon>
        <taxon>Paraneoptera</taxon>
        <taxon>Hemiptera</taxon>
        <taxon>Heteroptera</taxon>
        <taxon>Panheteroptera</taxon>
        <taxon>Cimicomorpha</taxon>
        <taxon>Miridae</taxon>
        <taxon>Mirini</taxon>
        <taxon>Apolygus</taxon>
    </lineage>
</organism>
<dbReference type="InterPro" id="IPR024317">
    <property type="entry name" value="Dynein_heavy_chain_D4_dom"/>
</dbReference>
<evidence type="ECO:0000313" key="17">
    <source>
        <dbReference type="Proteomes" id="UP000466442"/>
    </source>
</evidence>
<dbReference type="FunFam" id="3.40.50.300:FF:001143">
    <property type="entry name" value="Dynein axonemal heavy chain 6"/>
    <property type="match status" value="1"/>
</dbReference>
<accession>A0A8S9XEV3</accession>
<dbReference type="SUPFAM" id="SSF52540">
    <property type="entry name" value="P-loop containing nucleoside triphosphate hydrolases"/>
    <property type="match status" value="4"/>
</dbReference>
<dbReference type="InterPro" id="IPR024743">
    <property type="entry name" value="Dynein_HC_stalk"/>
</dbReference>
<dbReference type="InterPro" id="IPR000626">
    <property type="entry name" value="Ubiquitin-like_dom"/>
</dbReference>
<dbReference type="GO" id="GO:0008569">
    <property type="term" value="F:minus-end-directed microtubule motor activity"/>
    <property type="evidence" value="ECO:0007669"/>
    <property type="project" value="InterPro"/>
</dbReference>
<dbReference type="InterPro" id="IPR003593">
    <property type="entry name" value="AAA+_ATPase"/>
</dbReference>
<dbReference type="InterPro" id="IPR041466">
    <property type="entry name" value="Dynein_AAA5_ext"/>
</dbReference>
<evidence type="ECO:0000256" key="8">
    <source>
        <dbReference type="ARBA" id="ARBA00023017"/>
    </source>
</evidence>
<dbReference type="EMBL" id="WIXP02000007">
    <property type="protein sequence ID" value="KAF6207542.1"/>
    <property type="molecule type" value="Genomic_DNA"/>
</dbReference>
<dbReference type="InterPro" id="IPR035699">
    <property type="entry name" value="AAA_6"/>
</dbReference>
<dbReference type="InterPro" id="IPR026983">
    <property type="entry name" value="DHC"/>
</dbReference>
<dbReference type="Pfam" id="PF17857">
    <property type="entry name" value="AAA_lid_1"/>
    <property type="match status" value="1"/>
</dbReference>
<dbReference type="InterPro" id="IPR043160">
    <property type="entry name" value="Dynein_C_barrel"/>
</dbReference>
<dbReference type="PANTHER" id="PTHR22878">
    <property type="entry name" value="DYNEIN HEAVY CHAIN 6, AXONEMAL-LIKE-RELATED"/>
    <property type="match status" value="1"/>
</dbReference>
<dbReference type="GO" id="GO:0031514">
    <property type="term" value="C:motile cilium"/>
    <property type="evidence" value="ECO:0007669"/>
    <property type="project" value="UniProtKB-ARBA"/>
</dbReference>
<feature type="coiled-coil region" evidence="14">
    <location>
        <begin position="1569"/>
        <end position="1603"/>
    </location>
</feature>
<feature type="non-terminal residue" evidence="16">
    <location>
        <position position="1"/>
    </location>
</feature>
<feature type="coiled-coil region" evidence="14">
    <location>
        <begin position="1854"/>
        <end position="1881"/>
    </location>
</feature>
<evidence type="ECO:0000256" key="4">
    <source>
        <dbReference type="ARBA" id="ARBA00022701"/>
    </source>
</evidence>
<dbReference type="GO" id="GO:0005524">
    <property type="term" value="F:ATP binding"/>
    <property type="evidence" value="ECO:0007669"/>
    <property type="project" value="UniProtKB-KW"/>
</dbReference>
<dbReference type="Gene3D" id="3.40.50.300">
    <property type="entry name" value="P-loop containing nucleotide triphosphate hydrolases"/>
    <property type="match status" value="5"/>
</dbReference>
<gene>
    <name evidence="16" type="ORF">GE061_015989</name>
</gene>
<dbReference type="FunFam" id="1.10.8.1220:FF:000001">
    <property type="entry name" value="Dynein axonemal heavy chain 5"/>
    <property type="match status" value="1"/>
</dbReference>
<dbReference type="FunFam" id="3.40.50.300:FF:000049">
    <property type="entry name" value="Dynein, axonemal, heavy chain 5"/>
    <property type="match status" value="1"/>
</dbReference>
<dbReference type="FunFam" id="3.40.50.300:FF:002141">
    <property type="entry name" value="Dynein heavy chain"/>
    <property type="match status" value="1"/>
</dbReference>
<dbReference type="FunFam" id="3.40.50.300:FF:000362">
    <property type="entry name" value="Dynein, axonemal, heavy chain 6"/>
    <property type="match status" value="1"/>
</dbReference>
<dbReference type="Pfam" id="PF12775">
    <property type="entry name" value="AAA_7"/>
    <property type="match status" value="1"/>
</dbReference>
<dbReference type="CDD" id="cd00009">
    <property type="entry name" value="AAA"/>
    <property type="match status" value="1"/>
</dbReference>
<dbReference type="Pfam" id="PF12774">
    <property type="entry name" value="AAA_6"/>
    <property type="match status" value="1"/>
</dbReference>
<dbReference type="InterPro" id="IPR041228">
    <property type="entry name" value="Dynein_C"/>
</dbReference>
<comment type="subcellular location">
    <subcellularLocation>
        <location evidence="1">Cytoplasm</location>
        <location evidence="1">Cytoskeleton</location>
        <location evidence="1">Cilium axoneme</location>
    </subcellularLocation>
</comment>
<dbReference type="GO" id="GO:0030286">
    <property type="term" value="C:dynein complex"/>
    <property type="evidence" value="ECO:0007669"/>
    <property type="project" value="UniProtKB-KW"/>
</dbReference>
<dbReference type="Pfam" id="PF03028">
    <property type="entry name" value="Dynein_heavy"/>
    <property type="match status" value="1"/>
</dbReference>
<dbReference type="Gene3D" id="1.10.8.720">
    <property type="entry name" value="Region D6 of dynein motor"/>
    <property type="match status" value="1"/>
</dbReference>
<dbReference type="FunFam" id="3.10.490.20:FF:000005">
    <property type="entry name" value="Dynein axonemal heavy chain 6"/>
    <property type="match status" value="1"/>
</dbReference>
<evidence type="ECO:0000256" key="12">
    <source>
        <dbReference type="ARBA" id="ARBA00023212"/>
    </source>
</evidence>
<dbReference type="GO" id="GO:0005874">
    <property type="term" value="C:microtubule"/>
    <property type="evidence" value="ECO:0007669"/>
    <property type="project" value="UniProtKB-KW"/>
</dbReference>
<dbReference type="Pfam" id="PF12780">
    <property type="entry name" value="AAA_8"/>
    <property type="match status" value="1"/>
</dbReference>
<dbReference type="OrthoDB" id="447173at2759"/>
<evidence type="ECO:0000256" key="7">
    <source>
        <dbReference type="ARBA" id="ARBA00022840"/>
    </source>
</evidence>
<dbReference type="FunFam" id="1.20.920.20:FF:000006">
    <property type="entry name" value="Dynein, axonemal, heavy chain 6"/>
    <property type="match status" value="1"/>
</dbReference>
<keyword evidence="4" id="KW-0493">Microtubule</keyword>
<dbReference type="InterPro" id="IPR035706">
    <property type="entry name" value="AAA_9"/>
</dbReference>
<evidence type="ECO:0000256" key="6">
    <source>
        <dbReference type="ARBA" id="ARBA00022741"/>
    </source>
</evidence>
<dbReference type="InterPro" id="IPR042219">
    <property type="entry name" value="AAA_lid_11_sf"/>
</dbReference>
<comment type="caution">
    <text evidence="16">The sequence shown here is derived from an EMBL/GenBank/DDBJ whole genome shotgun (WGS) entry which is preliminary data.</text>
</comment>
<evidence type="ECO:0000256" key="5">
    <source>
        <dbReference type="ARBA" id="ARBA00022737"/>
    </source>
</evidence>
<proteinExistence type="inferred from homology"/>
<dbReference type="Pfam" id="PF12777">
    <property type="entry name" value="MT"/>
    <property type="match status" value="1"/>
</dbReference>
<dbReference type="Gene3D" id="1.20.920.30">
    <property type="match status" value="1"/>
</dbReference>
<dbReference type="PROSITE" id="PS50053">
    <property type="entry name" value="UBIQUITIN_2"/>
    <property type="match status" value="1"/>
</dbReference>
<evidence type="ECO:0000256" key="9">
    <source>
        <dbReference type="ARBA" id="ARBA00023054"/>
    </source>
</evidence>
<keyword evidence="17" id="KW-1185">Reference proteome</keyword>